<evidence type="ECO:0000313" key="5">
    <source>
        <dbReference type="Proteomes" id="UP000589292"/>
    </source>
</evidence>
<dbReference type="Gene3D" id="3.40.50.1820">
    <property type="entry name" value="alpha/beta hydrolase"/>
    <property type="match status" value="1"/>
</dbReference>
<keyword evidence="1 4" id="KW-0378">Hydrolase</keyword>
<accession>A0A7V8RBP4</accession>
<evidence type="ECO:0000256" key="2">
    <source>
        <dbReference type="SAM" id="SignalP"/>
    </source>
</evidence>
<feature type="domain" description="BD-FAE-like" evidence="3">
    <location>
        <begin position="158"/>
        <end position="196"/>
    </location>
</feature>
<dbReference type="PANTHER" id="PTHR48081">
    <property type="entry name" value="AB HYDROLASE SUPERFAMILY PROTEIN C4A8.06C"/>
    <property type="match status" value="1"/>
</dbReference>
<dbReference type="GO" id="GO:0016787">
    <property type="term" value="F:hydrolase activity"/>
    <property type="evidence" value="ECO:0007669"/>
    <property type="project" value="UniProtKB-KW"/>
</dbReference>
<name>A0A7V8RBP4_9SPHN</name>
<reference evidence="4 5" key="1">
    <citation type="journal article" date="1994" name="Int. J. Syst. Bacteriol.">
        <title>Phylogenetic positions of novel aerobic, bacteriochlorophyll a-containing bacteria and description of Roseococcus thiosulfatophilus gen. nov., sp. nov., Erythromicrobium ramosum gen. nov., sp. nov., and Erythrobacter litoralis sp. nov.</title>
        <authorList>
            <person name="Yurkov V."/>
            <person name="Stackebrandt E."/>
            <person name="Holmes A."/>
            <person name="Fuerst J.A."/>
            <person name="Hugenholtz P."/>
            <person name="Golecki J."/>
            <person name="Gad'on N."/>
            <person name="Gorlenko V.M."/>
            <person name="Kompantseva E.I."/>
            <person name="Drews G."/>
        </authorList>
    </citation>
    <scope>NUCLEOTIDE SEQUENCE [LARGE SCALE GENOMIC DNA]</scope>
    <source>
        <strain evidence="4 5">KR-99</strain>
    </source>
</reference>
<sequence length="301" mass="32157">MIRAFVSATALALALPVQAQNVPAFQFSEAARADYPGEIVLGTGPGQPQEEWFRQDGALQVRNTSQATLTPFLPDPQSATGAAVIVAPGGGFLGLAIEDEGFRVARWLADHGIAAFVLKYRVLPTPADPATFRRELVAVRTGRGQASFRPPADTPQQALADGQAALRHVLMHASEYRIDARRTGMMGFSAGAFLTLSVMSADAPDARPAFIAPIYGRQAAVPMPAKAPPMFALIAADDPLFARDGFALIDTWRKSGAPVEFHFLQNGGHGFGLGRAGTTSTDWIYGFHRWLDVNGMLASEP</sequence>
<evidence type="ECO:0000313" key="4">
    <source>
        <dbReference type="EMBL" id="MBA1373510.1"/>
    </source>
</evidence>
<dbReference type="InterPro" id="IPR049492">
    <property type="entry name" value="BD-FAE-like_dom"/>
</dbReference>
<dbReference type="InterPro" id="IPR050300">
    <property type="entry name" value="GDXG_lipolytic_enzyme"/>
</dbReference>
<gene>
    <name evidence="4" type="ORF">FG486_04115</name>
</gene>
<keyword evidence="5" id="KW-1185">Reference proteome</keyword>
<dbReference type="EMBL" id="VDES01000001">
    <property type="protein sequence ID" value="MBA1373510.1"/>
    <property type="molecule type" value="Genomic_DNA"/>
</dbReference>
<comment type="caution">
    <text evidence="4">The sequence shown here is derived from an EMBL/GenBank/DDBJ whole genome shotgun (WGS) entry which is preliminary data.</text>
</comment>
<feature type="signal peptide" evidence="2">
    <location>
        <begin position="1"/>
        <end position="19"/>
    </location>
</feature>
<evidence type="ECO:0000259" key="3">
    <source>
        <dbReference type="Pfam" id="PF20434"/>
    </source>
</evidence>
<dbReference type="Pfam" id="PF20434">
    <property type="entry name" value="BD-FAE"/>
    <property type="match status" value="1"/>
</dbReference>
<organism evidence="4 5">
    <name type="scientific">Sphingomonas ursincola</name>
    <dbReference type="NCBI Taxonomy" id="56361"/>
    <lineage>
        <taxon>Bacteria</taxon>
        <taxon>Pseudomonadati</taxon>
        <taxon>Pseudomonadota</taxon>
        <taxon>Alphaproteobacteria</taxon>
        <taxon>Sphingomonadales</taxon>
        <taxon>Sphingomonadaceae</taxon>
        <taxon>Sphingomonas</taxon>
    </lineage>
</organism>
<evidence type="ECO:0000256" key="1">
    <source>
        <dbReference type="ARBA" id="ARBA00022801"/>
    </source>
</evidence>
<dbReference type="InterPro" id="IPR029058">
    <property type="entry name" value="AB_hydrolase_fold"/>
</dbReference>
<dbReference type="SUPFAM" id="SSF53474">
    <property type="entry name" value="alpha/beta-Hydrolases"/>
    <property type="match status" value="1"/>
</dbReference>
<dbReference type="Proteomes" id="UP000589292">
    <property type="component" value="Unassembled WGS sequence"/>
</dbReference>
<proteinExistence type="predicted"/>
<keyword evidence="2" id="KW-0732">Signal</keyword>
<feature type="chain" id="PRO_5031511930" evidence="2">
    <location>
        <begin position="20"/>
        <end position="301"/>
    </location>
</feature>
<protein>
    <submittedName>
        <fullName evidence="4">Alpha/beta hydrolase</fullName>
    </submittedName>
</protein>
<dbReference type="AlphaFoldDB" id="A0A7V8RBP4"/>
<dbReference type="PANTHER" id="PTHR48081:SF6">
    <property type="entry name" value="PEPTIDASE S9 PROLYL OLIGOPEPTIDASE CATALYTIC DOMAIN-CONTAINING PROTEIN"/>
    <property type="match status" value="1"/>
</dbReference>